<proteinExistence type="inferred from homology"/>
<dbReference type="PANTHER" id="PTHR33508">
    <property type="entry name" value="UPF0056 MEMBRANE PROTEIN YHCE"/>
    <property type="match status" value="1"/>
</dbReference>
<dbReference type="AlphaFoldDB" id="A0A1N7NUI0"/>
<feature type="transmembrane region" description="Helical" evidence="7">
    <location>
        <begin position="105"/>
        <end position="127"/>
    </location>
</feature>
<organism evidence="8 9">
    <name type="scientific">Thalassolituus maritimus</name>
    <dbReference type="NCBI Taxonomy" id="484498"/>
    <lineage>
        <taxon>Bacteria</taxon>
        <taxon>Pseudomonadati</taxon>
        <taxon>Pseudomonadota</taxon>
        <taxon>Gammaproteobacteria</taxon>
        <taxon>Oceanospirillales</taxon>
        <taxon>Oceanospirillaceae</taxon>
        <taxon>Thalassolituus</taxon>
    </lineage>
</organism>
<keyword evidence="9" id="KW-1185">Reference proteome</keyword>
<protein>
    <recommendedName>
        <fullName evidence="7">UPF0056 membrane protein</fullName>
    </recommendedName>
</protein>
<dbReference type="PANTHER" id="PTHR33508:SF1">
    <property type="entry name" value="UPF0056 MEMBRANE PROTEIN YHCE"/>
    <property type="match status" value="1"/>
</dbReference>
<reference evidence="9" key="1">
    <citation type="submission" date="2017-01" db="EMBL/GenBank/DDBJ databases">
        <authorList>
            <person name="Varghese N."/>
            <person name="Submissions S."/>
        </authorList>
    </citation>
    <scope>NUCLEOTIDE SEQUENCE [LARGE SCALE GENOMIC DNA]</scope>
    <source>
        <strain evidence="9">DSM 24913</strain>
    </source>
</reference>
<feature type="transmembrane region" description="Helical" evidence="7">
    <location>
        <begin position="70"/>
        <end position="90"/>
    </location>
</feature>
<dbReference type="Pfam" id="PF01914">
    <property type="entry name" value="MarC"/>
    <property type="match status" value="1"/>
</dbReference>
<dbReference type="Proteomes" id="UP000185639">
    <property type="component" value="Unassembled WGS sequence"/>
</dbReference>
<comment type="similarity">
    <text evidence="2 7">Belongs to the UPF0056 (MarC) family.</text>
</comment>
<feature type="transmembrane region" description="Helical" evidence="7">
    <location>
        <begin position="139"/>
        <end position="156"/>
    </location>
</feature>
<feature type="transmembrane region" description="Helical" evidence="7">
    <location>
        <begin position="12"/>
        <end position="32"/>
    </location>
</feature>
<feature type="transmembrane region" description="Helical" evidence="7">
    <location>
        <begin position="44"/>
        <end position="63"/>
    </location>
</feature>
<evidence type="ECO:0000313" key="9">
    <source>
        <dbReference type="Proteomes" id="UP000185639"/>
    </source>
</evidence>
<evidence type="ECO:0000256" key="2">
    <source>
        <dbReference type="ARBA" id="ARBA00009784"/>
    </source>
</evidence>
<dbReference type="STRING" id="484498.SAMN05421686_107265"/>
<dbReference type="RefSeq" id="WP_076516676.1">
    <property type="nucleotide sequence ID" value="NZ_FTOH01000007.1"/>
</dbReference>
<sequence length="204" mass="21503">MFDKAVQDALILWATIDPIGTLAIFSALTAGMSVTQRRKTATRAVLYAGGVLIGSLLIGQVLLTAMGISLLSFQLGGGIILFLFGLQMIFTENDQSSGKEPDHNVAIFPIAIPATATPGAILAVILLTDNQIYPITQQLMTGLIVVVTLAITWVMMFFSDRILAVIGSGGASLLTKIMGMILAALSVQLVMNAIGVEQWANIGP</sequence>
<keyword evidence="3" id="KW-1003">Cell membrane</keyword>
<comment type="subcellular location">
    <subcellularLocation>
        <location evidence="1 7">Cell membrane</location>
        <topology evidence="1 7">Multi-pass membrane protein</topology>
    </subcellularLocation>
</comment>
<feature type="transmembrane region" description="Helical" evidence="7">
    <location>
        <begin position="162"/>
        <end position="185"/>
    </location>
</feature>
<gene>
    <name evidence="8" type="ORF">SAMN05421686_107265</name>
</gene>
<evidence type="ECO:0000256" key="3">
    <source>
        <dbReference type="ARBA" id="ARBA00022475"/>
    </source>
</evidence>
<name>A0A1N7NUI0_9GAMM</name>
<dbReference type="EMBL" id="FTOH01000007">
    <property type="protein sequence ID" value="SIT01936.1"/>
    <property type="molecule type" value="Genomic_DNA"/>
</dbReference>
<dbReference type="GO" id="GO:0005886">
    <property type="term" value="C:plasma membrane"/>
    <property type="evidence" value="ECO:0007669"/>
    <property type="project" value="UniProtKB-SubCell"/>
</dbReference>
<evidence type="ECO:0000256" key="7">
    <source>
        <dbReference type="RuleBase" id="RU362048"/>
    </source>
</evidence>
<dbReference type="OrthoDB" id="21094at2"/>
<keyword evidence="6 7" id="KW-0472">Membrane</keyword>
<evidence type="ECO:0000256" key="1">
    <source>
        <dbReference type="ARBA" id="ARBA00004651"/>
    </source>
</evidence>
<dbReference type="NCBIfam" id="TIGR00427">
    <property type="entry name" value="NAAT family transporter"/>
    <property type="match status" value="1"/>
</dbReference>
<evidence type="ECO:0000313" key="8">
    <source>
        <dbReference type="EMBL" id="SIT01936.1"/>
    </source>
</evidence>
<keyword evidence="4 7" id="KW-0812">Transmembrane</keyword>
<keyword evidence="5 7" id="KW-1133">Transmembrane helix</keyword>
<evidence type="ECO:0000256" key="4">
    <source>
        <dbReference type="ARBA" id="ARBA00022692"/>
    </source>
</evidence>
<evidence type="ECO:0000256" key="6">
    <source>
        <dbReference type="ARBA" id="ARBA00023136"/>
    </source>
</evidence>
<dbReference type="InterPro" id="IPR002771">
    <property type="entry name" value="Multi_antbiot-R_MarC"/>
</dbReference>
<accession>A0A1N7NUI0</accession>
<evidence type="ECO:0000256" key="5">
    <source>
        <dbReference type="ARBA" id="ARBA00022989"/>
    </source>
</evidence>